<feature type="binding site" description="axial binding residue" evidence="4">
    <location>
        <position position="264"/>
    </location>
    <ligand>
        <name>heme</name>
        <dbReference type="ChEBI" id="CHEBI:30413"/>
    </ligand>
    <ligandPart>
        <name>Fe</name>
        <dbReference type="ChEBI" id="CHEBI:18248"/>
    </ligandPart>
</feature>
<organism evidence="6 7">
    <name type="scientific">Ziziphus jujuba var. spinosa</name>
    <dbReference type="NCBI Taxonomy" id="714518"/>
    <lineage>
        <taxon>Eukaryota</taxon>
        <taxon>Viridiplantae</taxon>
        <taxon>Streptophyta</taxon>
        <taxon>Embryophyta</taxon>
        <taxon>Tracheophyta</taxon>
        <taxon>Spermatophyta</taxon>
        <taxon>Magnoliopsida</taxon>
        <taxon>eudicotyledons</taxon>
        <taxon>Gunneridae</taxon>
        <taxon>Pentapetalae</taxon>
        <taxon>rosids</taxon>
        <taxon>fabids</taxon>
        <taxon>Rosales</taxon>
        <taxon>Rhamnaceae</taxon>
        <taxon>Paliureae</taxon>
        <taxon>Ziziphus</taxon>
    </lineage>
</organism>
<evidence type="ECO:0000256" key="4">
    <source>
        <dbReference type="PIRSR" id="PIRSR602401-1"/>
    </source>
</evidence>
<keyword evidence="4 5" id="KW-0349">Heme</keyword>
<dbReference type="PANTHER" id="PTHR47955">
    <property type="entry name" value="CYTOCHROME P450 FAMILY 71 PROTEIN"/>
    <property type="match status" value="1"/>
</dbReference>
<dbReference type="Pfam" id="PF00067">
    <property type="entry name" value="p450"/>
    <property type="match status" value="2"/>
</dbReference>
<evidence type="ECO:0000313" key="7">
    <source>
        <dbReference type="Proteomes" id="UP000813462"/>
    </source>
</evidence>
<evidence type="ECO:0000256" key="2">
    <source>
        <dbReference type="ARBA" id="ARBA00022723"/>
    </source>
</evidence>
<dbReference type="Proteomes" id="UP000813462">
    <property type="component" value="Unassembled WGS sequence"/>
</dbReference>
<dbReference type="PRINTS" id="PR00385">
    <property type="entry name" value="P450"/>
</dbReference>
<dbReference type="InterPro" id="IPR001128">
    <property type="entry name" value="Cyt_P450"/>
</dbReference>
<dbReference type="GO" id="GO:0004497">
    <property type="term" value="F:monooxygenase activity"/>
    <property type="evidence" value="ECO:0007669"/>
    <property type="project" value="UniProtKB-KW"/>
</dbReference>
<evidence type="ECO:0000256" key="1">
    <source>
        <dbReference type="ARBA" id="ARBA00010617"/>
    </source>
</evidence>
<dbReference type="InterPro" id="IPR017972">
    <property type="entry name" value="Cyt_P450_CS"/>
</dbReference>
<name>A0A978VDA2_ZIZJJ</name>
<dbReference type="SUPFAM" id="SSF48264">
    <property type="entry name" value="Cytochrome P450"/>
    <property type="match status" value="1"/>
</dbReference>
<gene>
    <name evidence="6" type="ORF">FEM48_Zijuj05G0062400</name>
</gene>
<evidence type="ECO:0000256" key="3">
    <source>
        <dbReference type="ARBA" id="ARBA00023004"/>
    </source>
</evidence>
<keyword evidence="5" id="KW-0560">Oxidoreductase</keyword>
<dbReference type="PRINTS" id="PR00463">
    <property type="entry name" value="EP450I"/>
</dbReference>
<dbReference type="AlphaFoldDB" id="A0A978VDA2"/>
<protein>
    <recommendedName>
        <fullName evidence="8">Cytochrome P450 71A1-like</fullName>
    </recommendedName>
</protein>
<dbReference type="InterPro" id="IPR002401">
    <property type="entry name" value="Cyt_P450_E_grp-I"/>
</dbReference>
<dbReference type="GO" id="GO:0020037">
    <property type="term" value="F:heme binding"/>
    <property type="evidence" value="ECO:0007669"/>
    <property type="project" value="InterPro"/>
</dbReference>
<evidence type="ECO:0008006" key="8">
    <source>
        <dbReference type="Google" id="ProtNLM"/>
    </source>
</evidence>
<evidence type="ECO:0000256" key="5">
    <source>
        <dbReference type="RuleBase" id="RU000461"/>
    </source>
</evidence>
<dbReference type="PANTHER" id="PTHR47955:SF15">
    <property type="entry name" value="CYTOCHROME P450 71A2-LIKE"/>
    <property type="match status" value="1"/>
</dbReference>
<dbReference type="PROSITE" id="PS00086">
    <property type="entry name" value="CYTOCHROME_P450"/>
    <property type="match status" value="1"/>
</dbReference>
<keyword evidence="2 4" id="KW-0479">Metal-binding</keyword>
<keyword evidence="5" id="KW-0503">Monooxygenase</keyword>
<keyword evidence="3 4" id="KW-0408">Iron</keyword>
<comment type="cofactor">
    <cofactor evidence="4">
        <name>heme</name>
        <dbReference type="ChEBI" id="CHEBI:30413"/>
    </cofactor>
</comment>
<evidence type="ECO:0000313" key="6">
    <source>
        <dbReference type="EMBL" id="KAH7528341.1"/>
    </source>
</evidence>
<reference evidence="6" key="1">
    <citation type="journal article" date="2021" name="Front. Plant Sci.">
        <title>Chromosome-Scale Genome Assembly for Chinese Sour Jujube and Insights Into Its Genome Evolution and Domestication Signature.</title>
        <authorList>
            <person name="Shen L.-Y."/>
            <person name="Luo H."/>
            <person name="Wang X.-L."/>
            <person name="Wang X.-M."/>
            <person name="Qiu X.-J."/>
            <person name="Liu H."/>
            <person name="Zhou S.-S."/>
            <person name="Jia K.-H."/>
            <person name="Nie S."/>
            <person name="Bao Y.-T."/>
            <person name="Zhang R.-G."/>
            <person name="Yun Q.-Z."/>
            <person name="Chai Y.-H."/>
            <person name="Lu J.-Y."/>
            <person name="Li Y."/>
            <person name="Zhao S.-W."/>
            <person name="Mao J.-F."/>
            <person name="Jia S.-G."/>
            <person name="Mao Y.-M."/>
        </authorList>
    </citation>
    <scope>NUCLEOTIDE SEQUENCE</scope>
    <source>
        <strain evidence="6">AT0</strain>
        <tissue evidence="6">Leaf</tissue>
    </source>
</reference>
<dbReference type="EMBL" id="JAEACU010000005">
    <property type="protein sequence ID" value="KAH7528341.1"/>
    <property type="molecule type" value="Genomic_DNA"/>
</dbReference>
<accession>A0A978VDA2</accession>
<sequence length="327" mass="37247">MVEKIEECCSSSSSVNLSQVLMKLANDVVCRVALGRKYSDGEDGKKFKKLLGDFVELLGCFFIGDYIPWLSWLRFVNGFDGKLKKVAKEFDGFLEKVVQEHVDDYKKREIKEDYKDFADILLHVQNENLLIDRVFIKAIILLLRHPNIMRKLQAEIRSIAGSKTHITEDNLEGMVYLKAVIKETLRLHPAVPLIPRVSRTQVEINGYEIQPGCHVYINAWAIGRDPISWESPEEFNPYRFLKSDVDDKAHDFRLIPFGSGRRGCPGIQFAMAVIEIALANLIHRFDWGLPCGERGEDLDISETFGLGIHKKFPLIAVPALCDIRANN</sequence>
<dbReference type="Gene3D" id="1.10.630.10">
    <property type="entry name" value="Cytochrome P450"/>
    <property type="match status" value="2"/>
</dbReference>
<dbReference type="GO" id="GO:0005506">
    <property type="term" value="F:iron ion binding"/>
    <property type="evidence" value="ECO:0007669"/>
    <property type="project" value="InterPro"/>
</dbReference>
<comment type="similarity">
    <text evidence="1 5">Belongs to the cytochrome P450 family.</text>
</comment>
<dbReference type="InterPro" id="IPR036396">
    <property type="entry name" value="Cyt_P450_sf"/>
</dbReference>
<dbReference type="GO" id="GO:0016705">
    <property type="term" value="F:oxidoreductase activity, acting on paired donors, with incorporation or reduction of molecular oxygen"/>
    <property type="evidence" value="ECO:0007669"/>
    <property type="project" value="InterPro"/>
</dbReference>
<comment type="caution">
    <text evidence="6">The sequence shown here is derived from an EMBL/GenBank/DDBJ whole genome shotgun (WGS) entry which is preliminary data.</text>
</comment>
<proteinExistence type="inferred from homology"/>